<feature type="region of interest" description="Disordered" evidence="1">
    <location>
        <begin position="52"/>
        <end position="90"/>
    </location>
</feature>
<feature type="compositionally biased region" description="Basic and acidic residues" evidence="1">
    <location>
        <begin position="1"/>
        <end position="21"/>
    </location>
</feature>
<protein>
    <submittedName>
        <fullName evidence="2">Uncharacterized protein</fullName>
    </submittedName>
</protein>
<comment type="caution">
    <text evidence="2">The sequence shown here is derived from an EMBL/GenBank/DDBJ whole genome shotgun (WGS) entry which is preliminary data.</text>
</comment>
<evidence type="ECO:0000313" key="2">
    <source>
        <dbReference type="EMBL" id="RMX54533.1"/>
    </source>
</evidence>
<accession>A0A3M6ULH1</accession>
<reference evidence="2 3" key="1">
    <citation type="journal article" date="2018" name="Sci. Rep.">
        <title>Comparative analysis of the Pocillopora damicornis genome highlights role of immune system in coral evolution.</title>
        <authorList>
            <person name="Cunning R."/>
            <person name="Bay R.A."/>
            <person name="Gillette P."/>
            <person name="Baker A.C."/>
            <person name="Traylor-Knowles N."/>
        </authorList>
    </citation>
    <scope>NUCLEOTIDE SEQUENCE [LARGE SCALE GENOMIC DNA]</scope>
    <source>
        <strain evidence="2">RSMAS</strain>
        <tissue evidence="2">Whole animal</tissue>
    </source>
</reference>
<dbReference type="EMBL" id="RCHS01001247">
    <property type="protein sequence ID" value="RMX54533.1"/>
    <property type="molecule type" value="Genomic_DNA"/>
</dbReference>
<dbReference type="Proteomes" id="UP000275408">
    <property type="component" value="Unassembled WGS sequence"/>
</dbReference>
<evidence type="ECO:0000256" key="1">
    <source>
        <dbReference type="SAM" id="MobiDB-lite"/>
    </source>
</evidence>
<keyword evidence="3" id="KW-1185">Reference proteome</keyword>
<evidence type="ECO:0000313" key="3">
    <source>
        <dbReference type="Proteomes" id="UP000275408"/>
    </source>
</evidence>
<sequence length="114" mass="12995">MWHTKTKCDETGRSPEPEEKLPPFPYLLSDQDQALALDISSKIMVDTTFFTNSPGYRSSRELSPSMSSRHSKSHPTYPYPRKGSGKVFDPSTDSQYGFLEIKFRKKGNIRASRC</sequence>
<gene>
    <name evidence="2" type="ORF">pdam_00004630</name>
</gene>
<proteinExistence type="predicted"/>
<organism evidence="2 3">
    <name type="scientific">Pocillopora damicornis</name>
    <name type="common">Cauliflower coral</name>
    <name type="synonym">Millepora damicornis</name>
    <dbReference type="NCBI Taxonomy" id="46731"/>
    <lineage>
        <taxon>Eukaryota</taxon>
        <taxon>Metazoa</taxon>
        <taxon>Cnidaria</taxon>
        <taxon>Anthozoa</taxon>
        <taxon>Hexacorallia</taxon>
        <taxon>Scleractinia</taxon>
        <taxon>Astrocoeniina</taxon>
        <taxon>Pocilloporidae</taxon>
        <taxon>Pocillopora</taxon>
    </lineage>
</organism>
<feature type="region of interest" description="Disordered" evidence="1">
    <location>
        <begin position="1"/>
        <end position="25"/>
    </location>
</feature>
<dbReference type="AlphaFoldDB" id="A0A3M6ULH1"/>
<name>A0A3M6ULH1_POCDA</name>